<gene>
    <name evidence="2" type="ORF">FTUN_5262</name>
</gene>
<sequence length="97" mass="9737">MAALATAVSDFVRAAREGRCELSPPALDWSRYAVDLLAGALVTDDETFPTWAESAAGAFATATETFARAVVSGRPTAPAPLGSLPGTVSGASRGPGG</sequence>
<proteinExistence type="predicted"/>
<dbReference type="EMBL" id="CP053452">
    <property type="protein sequence ID" value="QJW97685.1"/>
    <property type="molecule type" value="Genomic_DNA"/>
</dbReference>
<dbReference type="Proteomes" id="UP000503447">
    <property type="component" value="Chromosome"/>
</dbReference>
<feature type="region of interest" description="Disordered" evidence="1">
    <location>
        <begin position="75"/>
        <end position="97"/>
    </location>
</feature>
<organism evidence="2 3">
    <name type="scientific">Frigoriglobus tundricola</name>
    <dbReference type="NCBI Taxonomy" id="2774151"/>
    <lineage>
        <taxon>Bacteria</taxon>
        <taxon>Pseudomonadati</taxon>
        <taxon>Planctomycetota</taxon>
        <taxon>Planctomycetia</taxon>
        <taxon>Gemmatales</taxon>
        <taxon>Gemmataceae</taxon>
        <taxon>Frigoriglobus</taxon>
    </lineage>
</organism>
<accession>A0A6M5YUD4</accession>
<dbReference type="KEGG" id="ftj:FTUN_5262"/>
<evidence type="ECO:0000313" key="2">
    <source>
        <dbReference type="EMBL" id="QJW97685.1"/>
    </source>
</evidence>
<evidence type="ECO:0000313" key="3">
    <source>
        <dbReference type="Proteomes" id="UP000503447"/>
    </source>
</evidence>
<protein>
    <submittedName>
        <fullName evidence="2">Uncharacterized protein</fullName>
    </submittedName>
</protein>
<name>A0A6M5YUD4_9BACT</name>
<evidence type="ECO:0000256" key="1">
    <source>
        <dbReference type="SAM" id="MobiDB-lite"/>
    </source>
</evidence>
<dbReference type="AlphaFoldDB" id="A0A6M5YUD4"/>
<keyword evidence="3" id="KW-1185">Reference proteome</keyword>
<reference evidence="3" key="1">
    <citation type="submission" date="2020-05" db="EMBL/GenBank/DDBJ databases">
        <title>Frigoriglobus tundricola gen. nov., sp. nov., a psychrotolerant cellulolytic planctomycete of the family Gemmataceae with two divergent copies of 16S rRNA gene.</title>
        <authorList>
            <person name="Kulichevskaya I.S."/>
            <person name="Ivanova A.A."/>
            <person name="Naumoff D.G."/>
            <person name="Beletsky A.V."/>
            <person name="Rijpstra W.I.C."/>
            <person name="Sinninghe Damste J.S."/>
            <person name="Mardanov A.V."/>
            <person name="Ravin N.V."/>
            <person name="Dedysh S.N."/>
        </authorList>
    </citation>
    <scope>NUCLEOTIDE SEQUENCE [LARGE SCALE GENOMIC DNA]</scope>
    <source>
        <strain evidence="3">PL17</strain>
    </source>
</reference>